<dbReference type="KEGG" id="snq:CP978_01420"/>
<dbReference type="InterPro" id="IPR011042">
    <property type="entry name" value="6-blade_b-propeller_TolB-like"/>
</dbReference>
<dbReference type="HOGENOM" id="CLU_011452_0_0_11"/>
<dbReference type="InterPro" id="IPR006311">
    <property type="entry name" value="TAT_signal"/>
</dbReference>
<evidence type="ECO:0000313" key="4">
    <source>
        <dbReference type="Proteomes" id="UP000031526"/>
    </source>
</evidence>
<dbReference type="STRING" id="40318.SNOD_01070"/>
<dbReference type="Proteomes" id="UP000325763">
    <property type="component" value="Chromosome"/>
</dbReference>
<reference evidence="4" key="1">
    <citation type="submission" date="2014-09" db="EMBL/GenBank/DDBJ databases">
        <title>Sequence of the Streptomyces nodosus genome.</title>
        <authorList>
            <person name="Sweeney P."/>
            <person name="Stephens N."/>
            <person name="Murphy C."/>
            <person name="Caffrey P."/>
        </authorList>
    </citation>
    <scope>NUCLEOTIDE SEQUENCE [LARGE SCALE GENOMIC DNA]</scope>
    <source>
        <strain evidence="4">ATCC 14899</strain>
    </source>
</reference>
<dbReference type="PANTHER" id="PTHR32161:SF8">
    <property type="entry name" value="DPP6 N-TERMINAL DOMAIN-LIKE PROTEIN"/>
    <property type="match status" value="1"/>
</dbReference>
<dbReference type="SUPFAM" id="SSF82171">
    <property type="entry name" value="DPP6 N-terminal domain-like"/>
    <property type="match status" value="1"/>
</dbReference>
<organism evidence="2 4">
    <name type="scientific">Streptomyces nodosus</name>
    <dbReference type="NCBI Taxonomy" id="40318"/>
    <lineage>
        <taxon>Bacteria</taxon>
        <taxon>Bacillati</taxon>
        <taxon>Actinomycetota</taxon>
        <taxon>Actinomycetes</taxon>
        <taxon>Kitasatosporales</taxon>
        <taxon>Streptomycetaceae</taxon>
        <taxon>Streptomyces</taxon>
    </lineage>
</organism>
<dbReference type="AlphaFoldDB" id="A0A0B5D6F0"/>
<keyword evidence="4" id="KW-1185">Reference proteome</keyword>
<feature type="signal peptide" evidence="1">
    <location>
        <begin position="1"/>
        <end position="33"/>
    </location>
</feature>
<gene>
    <name evidence="3" type="ORF">CP978_01420</name>
    <name evidence="2" type="ORF">SNOD_01070</name>
</gene>
<keyword evidence="1" id="KW-0732">Signal</keyword>
<dbReference type="EMBL" id="CP023747">
    <property type="protein sequence ID" value="QEV37398.1"/>
    <property type="molecule type" value="Genomic_DNA"/>
</dbReference>
<sequence length="642" mass="69229">MSPQLNRRAFLAVGAAVGAAAATNLLPTSFAVAAAGAGKKGVMLMNRIAPSSSTLYIANTDGSNERRLLDSKSAAFDRHPGFSPDGKNVFFTSERTGDGNSDVYWGSLNGAGQVVGVQPLVTGPSVNDCAALSPDKRTLVFSSTRSADHLSRIWLMDMKTGALTNLTGTPALAGDPSSPDGHFRPVWSPDGQWIAFSSDRNTAWRGHDDGRGWEHTQELSIYVIRPDGTGFRQLATKPGYCLGSPKWSPDGQRIVYYEITTEGTWGAHRPEDIGIVESQIVSVDVATGTNRVVHTSGPNLKVSPQYVTNTEIGYLIKGGPDEGLAYTSGRPAVKRSLRSPAWSPDGKSVIYEKQDFTSRALDDTLYSWDADWDYRFCDVFPVLSRQGRLAITEKQTGLANSSIVTLKPDGSDLKVVFNTADSGLDPTLLAEGLAGAFRPTWSPDGGWIAFGLGGWFQERAAMAAAIWRVRSDGTGAEALTDNSTNAGFPSYSADGSKIVYRVWGKESGLRVLDLASRTTSVLTTESDNLPDWSADGKLILFTRKTGPTNFDVCTIQPDGGNLRVLTTSGANDGHAVWNYDGRILYNSGMYGFREEAALYDDTFQPYGQIMAMNADGSGKQLLTDSQWEDSMPLYLPQSVLAQ</sequence>
<dbReference type="Pfam" id="PF07676">
    <property type="entry name" value="PD40"/>
    <property type="match status" value="8"/>
</dbReference>
<feature type="chain" id="PRO_5035987953" evidence="1">
    <location>
        <begin position="34"/>
        <end position="642"/>
    </location>
</feature>
<protein>
    <submittedName>
        <fullName evidence="2">Uncharacterized protein</fullName>
    </submittedName>
</protein>
<dbReference type="PROSITE" id="PS51318">
    <property type="entry name" value="TAT"/>
    <property type="match status" value="1"/>
</dbReference>
<dbReference type="EMBL" id="CP009313">
    <property type="protein sequence ID" value="AJE38818.1"/>
    <property type="molecule type" value="Genomic_DNA"/>
</dbReference>
<evidence type="ECO:0000313" key="2">
    <source>
        <dbReference type="EMBL" id="AJE38818.1"/>
    </source>
</evidence>
<evidence type="ECO:0000313" key="3">
    <source>
        <dbReference type="EMBL" id="QEV37398.1"/>
    </source>
</evidence>
<accession>A0A0B5D6F0</accession>
<dbReference type="RefSeq" id="WP_043436880.1">
    <property type="nucleotide sequence ID" value="NZ_JBEZCO010000030.1"/>
</dbReference>
<dbReference type="InterPro" id="IPR011659">
    <property type="entry name" value="WD40"/>
</dbReference>
<name>A0A0B5D6F0_9ACTN</name>
<dbReference type="Gene3D" id="2.120.10.30">
    <property type="entry name" value="TolB, C-terminal domain"/>
    <property type="match status" value="4"/>
</dbReference>
<reference evidence="3 5" key="3">
    <citation type="submission" date="2017-09" db="EMBL/GenBank/DDBJ databases">
        <title>Streptomyces genome completion.</title>
        <authorList>
            <person name="Lee N."/>
            <person name="Cho B.-K."/>
        </authorList>
    </citation>
    <scope>NUCLEOTIDE SEQUENCE [LARGE SCALE GENOMIC DNA]</scope>
    <source>
        <strain evidence="3 5">ATCC 14899</strain>
    </source>
</reference>
<evidence type="ECO:0000313" key="5">
    <source>
        <dbReference type="Proteomes" id="UP000325763"/>
    </source>
</evidence>
<dbReference type="Proteomes" id="UP000031526">
    <property type="component" value="Chromosome"/>
</dbReference>
<evidence type="ECO:0000256" key="1">
    <source>
        <dbReference type="SAM" id="SignalP"/>
    </source>
</evidence>
<dbReference type="OrthoDB" id="9808778at2"/>
<proteinExistence type="predicted"/>
<dbReference type="PANTHER" id="PTHR32161">
    <property type="entry name" value="DPP6 N-TERMINAL DOMAIN-LIKE PROTEIN"/>
    <property type="match status" value="1"/>
</dbReference>
<reference evidence="2 4" key="2">
    <citation type="journal article" date="2016" name="Appl. Microbiol. Biotechnol.">
        <title>Exploiting the genome sequence of Streptomyces nodosus for enhanced antibiotic production.</title>
        <authorList>
            <person name="Sweeney P."/>
            <person name="Murphy C.D."/>
            <person name="Caffrey P."/>
        </authorList>
    </citation>
    <scope>NUCLEOTIDE SEQUENCE [LARGE SCALE GENOMIC DNA]</scope>
    <source>
        <strain evidence="2 4">ATCC 14899</strain>
    </source>
</reference>
<dbReference type="SUPFAM" id="SSF69304">
    <property type="entry name" value="Tricorn protease N-terminal domain"/>
    <property type="match status" value="1"/>
</dbReference>